<reference evidence="4" key="1">
    <citation type="journal article" date="2019" name="Int. J. Syst. Evol. Microbiol.">
        <title>The Global Catalogue of Microorganisms (GCM) 10K type strain sequencing project: providing services to taxonomists for standard genome sequencing and annotation.</title>
        <authorList>
            <consortium name="The Broad Institute Genomics Platform"/>
            <consortium name="The Broad Institute Genome Sequencing Center for Infectious Disease"/>
            <person name="Wu L."/>
            <person name="Ma J."/>
        </authorList>
    </citation>
    <scope>NUCLEOTIDE SEQUENCE [LARGE SCALE GENOMIC DNA]</scope>
    <source>
        <strain evidence="4">CGMCC 4.1621</strain>
    </source>
</reference>
<feature type="domain" description="VOC" evidence="2">
    <location>
        <begin position="9"/>
        <end position="125"/>
    </location>
</feature>
<dbReference type="InterPro" id="IPR018146">
    <property type="entry name" value="Glyoxalase_1_CS"/>
</dbReference>
<feature type="domain" description="VOC" evidence="2">
    <location>
        <begin position="166"/>
        <end position="280"/>
    </location>
</feature>
<accession>A0ABW2ERP6</accession>
<dbReference type="PANTHER" id="PTHR43279">
    <property type="entry name" value="CATECHOL-2,3-DIOXYGENASE"/>
    <property type="match status" value="1"/>
</dbReference>
<sequence length="280" mass="31197">MNDSTLESPYVKVVTIQVTDLEVSKKFYTNTIGLKIMRISNDQIEFGAGGHVFLRIQKGASVKKQAGRAGLFHFAILVPSREELATALRHYIDCDAPIQGAADHIFSEAIYLQDPDGNGIEVYRDRPKHEWRVEEDGSLPLASDPLDVQELLKLTKKWNGLPDGTVMGHIHLHVNNIQQASYFYHDLLGFNVKIKVENQALFVASGDYHHHIGLNTWAGEGVPQSSPEAAGLLHFQLHAHSEEDVSEIAGRLYRADYSYEKGERGLAVRDPAGNVVLLTY</sequence>
<name>A0ABW2ERP6_9BACI</name>
<evidence type="ECO:0000313" key="3">
    <source>
        <dbReference type="EMBL" id="MFC7063079.1"/>
    </source>
</evidence>
<dbReference type="SUPFAM" id="SSF54593">
    <property type="entry name" value="Glyoxalase/Bleomycin resistance protein/Dihydroxybiphenyl dioxygenase"/>
    <property type="match status" value="2"/>
</dbReference>
<evidence type="ECO:0000313" key="4">
    <source>
        <dbReference type="Proteomes" id="UP001596410"/>
    </source>
</evidence>
<keyword evidence="4" id="KW-1185">Reference proteome</keyword>
<evidence type="ECO:0000256" key="1">
    <source>
        <dbReference type="ARBA" id="ARBA00022723"/>
    </source>
</evidence>
<dbReference type="Proteomes" id="UP001596410">
    <property type="component" value="Unassembled WGS sequence"/>
</dbReference>
<dbReference type="EMBL" id="JBHSZV010000038">
    <property type="protein sequence ID" value="MFC7063079.1"/>
    <property type="molecule type" value="Genomic_DNA"/>
</dbReference>
<gene>
    <name evidence="3" type="ORF">ACFQIC_14715</name>
</gene>
<protein>
    <submittedName>
        <fullName evidence="3">VOC family protein</fullName>
    </submittedName>
</protein>
<organism evidence="3 4">
    <name type="scientific">Halobacillus seohaensis</name>
    <dbReference type="NCBI Taxonomy" id="447421"/>
    <lineage>
        <taxon>Bacteria</taxon>
        <taxon>Bacillati</taxon>
        <taxon>Bacillota</taxon>
        <taxon>Bacilli</taxon>
        <taxon>Bacillales</taxon>
        <taxon>Bacillaceae</taxon>
        <taxon>Halobacillus</taxon>
    </lineage>
</organism>
<dbReference type="Gene3D" id="3.10.180.10">
    <property type="entry name" value="2,3-Dihydroxybiphenyl 1,2-Dioxygenase, domain 1"/>
    <property type="match status" value="2"/>
</dbReference>
<dbReference type="RefSeq" id="WP_204712219.1">
    <property type="nucleotide sequence ID" value="NZ_JBHSZV010000038.1"/>
</dbReference>
<evidence type="ECO:0000259" key="2">
    <source>
        <dbReference type="PROSITE" id="PS51819"/>
    </source>
</evidence>
<keyword evidence="1" id="KW-0479">Metal-binding</keyword>
<dbReference type="InterPro" id="IPR004360">
    <property type="entry name" value="Glyas_Fos-R_dOase_dom"/>
</dbReference>
<dbReference type="PANTHER" id="PTHR43279:SF1">
    <property type="entry name" value="CATECHOL-2,3-DIOXYGENASE"/>
    <property type="match status" value="1"/>
</dbReference>
<dbReference type="Pfam" id="PF00903">
    <property type="entry name" value="Glyoxalase"/>
    <property type="match status" value="2"/>
</dbReference>
<dbReference type="InterPro" id="IPR029068">
    <property type="entry name" value="Glyas_Bleomycin-R_OHBP_Dase"/>
</dbReference>
<dbReference type="PROSITE" id="PS51819">
    <property type="entry name" value="VOC"/>
    <property type="match status" value="2"/>
</dbReference>
<proteinExistence type="predicted"/>
<dbReference type="PROSITE" id="PS00934">
    <property type="entry name" value="GLYOXALASE_I_1"/>
    <property type="match status" value="1"/>
</dbReference>
<comment type="caution">
    <text evidence="3">The sequence shown here is derived from an EMBL/GenBank/DDBJ whole genome shotgun (WGS) entry which is preliminary data.</text>
</comment>
<dbReference type="InterPro" id="IPR037523">
    <property type="entry name" value="VOC_core"/>
</dbReference>